<keyword evidence="3" id="KW-1185">Reference proteome</keyword>
<organism evidence="2 3">
    <name type="scientific">Paractinoplanes brasiliensis</name>
    <dbReference type="NCBI Taxonomy" id="52695"/>
    <lineage>
        <taxon>Bacteria</taxon>
        <taxon>Bacillati</taxon>
        <taxon>Actinomycetota</taxon>
        <taxon>Actinomycetes</taxon>
        <taxon>Micromonosporales</taxon>
        <taxon>Micromonosporaceae</taxon>
        <taxon>Paractinoplanes</taxon>
    </lineage>
</organism>
<evidence type="ECO:0000313" key="2">
    <source>
        <dbReference type="EMBL" id="TDO36581.1"/>
    </source>
</evidence>
<feature type="transmembrane region" description="Helical" evidence="1">
    <location>
        <begin position="12"/>
        <end position="35"/>
    </location>
</feature>
<protein>
    <submittedName>
        <fullName evidence="2">Uncharacterized protein</fullName>
    </submittedName>
</protein>
<reference evidence="2 3" key="1">
    <citation type="submission" date="2019-03" db="EMBL/GenBank/DDBJ databases">
        <title>Sequencing the genomes of 1000 actinobacteria strains.</title>
        <authorList>
            <person name="Klenk H.-P."/>
        </authorList>
    </citation>
    <scope>NUCLEOTIDE SEQUENCE [LARGE SCALE GENOMIC DNA]</scope>
    <source>
        <strain evidence="2 3">DSM 43805</strain>
    </source>
</reference>
<keyword evidence="1" id="KW-0812">Transmembrane</keyword>
<dbReference type="EMBL" id="SNWR01000001">
    <property type="protein sequence ID" value="TDO36581.1"/>
    <property type="molecule type" value="Genomic_DNA"/>
</dbReference>
<evidence type="ECO:0000313" key="3">
    <source>
        <dbReference type="Proteomes" id="UP000294901"/>
    </source>
</evidence>
<evidence type="ECO:0000256" key="1">
    <source>
        <dbReference type="SAM" id="Phobius"/>
    </source>
</evidence>
<sequence length="43" mass="4681">MTVAPNDREPVAWAWPALFGLFAIVLFGGVAYAAVWSWSQLTA</sequence>
<gene>
    <name evidence="2" type="ORF">C8E87_0159</name>
</gene>
<keyword evidence="1" id="KW-1133">Transmembrane helix</keyword>
<comment type="caution">
    <text evidence="2">The sequence shown here is derived from an EMBL/GenBank/DDBJ whole genome shotgun (WGS) entry which is preliminary data.</text>
</comment>
<dbReference type="AlphaFoldDB" id="A0A4R6JMK8"/>
<proteinExistence type="predicted"/>
<name>A0A4R6JMK8_9ACTN</name>
<dbReference type="Proteomes" id="UP000294901">
    <property type="component" value="Unassembled WGS sequence"/>
</dbReference>
<keyword evidence="1" id="KW-0472">Membrane</keyword>
<accession>A0A4R6JMK8</accession>
<dbReference type="RefSeq" id="WP_275409156.1">
    <property type="nucleotide sequence ID" value="NZ_BOMD01000102.1"/>
</dbReference>